<sequence>MSEPNNIFTAGTTGSGMTPEVTKLKQNMITITPATAKSTYNIVPTTQNNQSVIQRLGSTTDTTGSVMATEMTTAKHNMITIAPEISTQNVLSTTPNNQTVIKRLESTTVPLTVSIDDGETMYRQLGSNATITCSASGVGNITVAWIGPSKNKLTNNEKYYATVYNISTGKSTLTIYAISTPDAGSYICLAMAGSSSAYDTIILKVTEGTPGAGITSGMGTSKQHIITTTPGILTAADNRMPTIPSNQTITQRLESPTTPDKSSATPTMKTTIPNNQTVIQRLASTTTPDKSSATPNMTPKIPSNQTVIQRLVPTTGETMPEVTSVQYNVTVPAPLISNSTQDMTASALANTSSSLRGFDATTATTPQNIPAAEQISKTSMNSTTPLPIGTTKQETISTSGIREQSDNCCLQENMVLMLQHNVPIVNGYVPFVSLLEQTNGTDIAACDAKVLLKATFRRSNQTSPCESCTNFPRCGNQMLKIDLWMSPNKHGVSFHAGDSITNDGYGGDNNTQDNDAEFYMYNYEQRLYGSDKCSNMSQLLFSLPNNSAHWVTIYIGNEFIRVSTPLGDAFELCSNCLFALNGQADSQGTVNEDIYVGLNRIISSSQVGNGSGVCGVVISWACPWKI</sequence>
<comment type="caution">
    <text evidence="3">The sequence shown here is derived from an EMBL/GenBank/DDBJ whole genome shotgun (WGS) entry which is preliminary data.</text>
</comment>
<evidence type="ECO:0000259" key="2">
    <source>
        <dbReference type="PROSITE" id="PS50835"/>
    </source>
</evidence>
<dbReference type="InterPro" id="IPR036179">
    <property type="entry name" value="Ig-like_dom_sf"/>
</dbReference>
<dbReference type="SMART" id="SM00408">
    <property type="entry name" value="IGc2"/>
    <property type="match status" value="1"/>
</dbReference>
<dbReference type="InterPro" id="IPR003598">
    <property type="entry name" value="Ig_sub2"/>
</dbReference>
<name>A0ABD3XHP8_SINWO</name>
<dbReference type="InterPro" id="IPR013783">
    <property type="entry name" value="Ig-like_fold"/>
</dbReference>
<dbReference type="InterPro" id="IPR003599">
    <property type="entry name" value="Ig_sub"/>
</dbReference>
<dbReference type="Pfam" id="PF13927">
    <property type="entry name" value="Ig_3"/>
    <property type="match status" value="1"/>
</dbReference>
<protein>
    <recommendedName>
        <fullName evidence="2">Ig-like domain-containing protein</fullName>
    </recommendedName>
</protein>
<feature type="region of interest" description="Disordered" evidence="1">
    <location>
        <begin position="250"/>
        <end position="271"/>
    </location>
</feature>
<keyword evidence="4" id="KW-1185">Reference proteome</keyword>
<gene>
    <name evidence="3" type="ORF">ACJMK2_024676</name>
</gene>
<dbReference type="SMART" id="SM00409">
    <property type="entry name" value="IG"/>
    <property type="match status" value="1"/>
</dbReference>
<dbReference type="Proteomes" id="UP001634394">
    <property type="component" value="Unassembled WGS sequence"/>
</dbReference>
<evidence type="ECO:0000256" key="1">
    <source>
        <dbReference type="SAM" id="MobiDB-lite"/>
    </source>
</evidence>
<dbReference type="PROSITE" id="PS50835">
    <property type="entry name" value="IG_LIKE"/>
    <property type="match status" value="1"/>
</dbReference>
<dbReference type="Gene3D" id="2.60.40.10">
    <property type="entry name" value="Immunoglobulins"/>
    <property type="match status" value="1"/>
</dbReference>
<accession>A0ABD3XHP8</accession>
<dbReference type="AlphaFoldDB" id="A0ABD3XHP8"/>
<organism evidence="3 4">
    <name type="scientific">Sinanodonta woodiana</name>
    <name type="common">Chinese pond mussel</name>
    <name type="synonym">Anodonta woodiana</name>
    <dbReference type="NCBI Taxonomy" id="1069815"/>
    <lineage>
        <taxon>Eukaryota</taxon>
        <taxon>Metazoa</taxon>
        <taxon>Spiralia</taxon>
        <taxon>Lophotrochozoa</taxon>
        <taxon>Mollusca</taxon>
        <taxon>Bivalvia</taxon>
        <taxon>Autobranchia</taxon>
        <taxon>Heteroconchia</taxon>
        <taxon>Palaeoheterodonta</taxon>
        <taxon>Unionida</taxon>
        <taxon>Unionoidea</taxon>
        <taxon>Unionidae</taxon>
        <taxon>Unioninae</taxon>
        <taxon>Sinanodonta</taxon>
    </lineage>
</organism>
<evidence type="ECO:0000313" key="3">
    <source>
        <dbReference type="EMBL" id="KAL3884542.1"/>
    </source>
</evidence>
<reference evidence="3 4" key="1">
    <citation type="submission" date="2024-11" db="EMBL/GenBank/DDBJ databases">
        <title>Chromosome-level genome assembly of the freshwater bivalve Anodonta woodiana.</title>
        <authorList>
            <person name="Chen X."/>
        </authorList>
    </citation>
    <scope>NUCLEOTIDE SEQUENCE [LARGE SCALE GENOMIC DNA]</scope>
    <source>
        <strain evidence="3">MN2024</strain>
        <tissue evidence="3">Gills</tissue>
    </source>
</reference>
<proteinExistence type="predicted"/>
<evidence type="ECO:0000313" key="4">
    <source>
        <dbReference type="Proteomes" id="UP001634394"/>
    </source>
</evidence>
<dbReference type="SUPFAM" id="SSF48726">
    <property type="entry name" value="Immunoglobulin"/>
    <property type="match status" value="1"/>
</dbReference>
<feature type="domain" description="Ig-like" evidence="2">
    <location>
        <begin position="110"/>
        <end position="204"/>
    </location>
</feature>
<dbReference type="EMBL" id="JBJQND010000002">
    <property type="protein sequence ID" value="KAL3884542.1"/>
    <property type="molecule type" value="Genomic_DNA"/>
</dbReference>
<dbReference type="InterPro" id="IPR007110">
    <property type="entry name" value="Ig-like_dom"/>
</dbReference>